<proteinExistence type="predicted"/>
<gene>
    <name evidence="2" type="ORF">C5O19_07735</name>
</gene>
<dbReference type="OrthoDB" id="9801008at2"/>
<dbReference type="AlphaFoldDB" id="A0A2S7IPH3"/>
<dbReference type="InterPro" id="IPR010499">
    <property type="entry name" value="AraC_E-bd"/>
</dbReference>
<reference evidence="3" key="1">
    <citation type="submission" date="2018-02" db="EMBL/GenBank/DDBJ databases">
        <title>Genome sequencing of Solimonas sp. HR-BB.</title>
        <authorList>
            <person name="Lee Y."/>
            <person name="Jeon C.O."/>
        </authorList>
    </citation>
    <scope>NUCLEOTIDE SEQUENCE [LARGE SCALE GENOMIC DNA]</scope>
    <source>
        <strain evidence="3">HR-U</strain>
    </source>
</reference>
<dbReference type="Proteomes" id="UP000239590">
    <property type="component" value="Unassembled WGS sequence"/>
</dbReference>
<dbReference type="InterPro" id="IPR011256">
    <property type="entry name" value="Reg_factor_effector_dom_sf"/>
</dbReference>
<keyword evidence="3" id="KW-1185">Reference proteome</keyword>
<dbReference type="SUPFAM" id="SSF55136">
    <property type="entry name" value="Probable bacterial effector-binding domain"/>
    <property type="match status" value="1"/>
</dbReference>
<accession>A0A2S7IPH3</accession>
<feature type="domain" description="AraC effector-binding" evidence="1">
    <location>
        <begin position="1"/>
        <end position="150"/>
    </location>
</feature>
<dbReference type="InterPro" id="IPR029441">
    <property type="entry name" value="Cass2"/>
</dbReference>
<comment type="caution">
    <text evidence="2">The sequence shown here is derived from an EMBL/GenBank/DDBJ whole genome shotgun (WGS) entry which is preliminary data.</text>
</comment>
<evidence type="ECO:0000313" key="3">
    <source>
        <dbReference type="Proteomes" id="UP000239590"/>
    </source>
</evidence>
<evidence type="ECO:0000313" key="2">
    <source>
        <dbReference type="EMBL" id="PQA59528.1"/>
    </source>
</evidence>
<evidence type="ECO:0000259" key="1">
    <source>
        <dbReference type="SMART" id="SM00871"/>
    </source>
</evidence>
<dbReference type="PANTHER" id="PTHR36444">
    <property type="entry name" value="TRANSCRIPTIONAL REGULATOR PROTEIN YOBU-RELATED"/>
    <property type="match status" value="1"/>
</dbReference>
<dbReference type="Gene3D" id="3.20.80.10">
    <property type="entry name" value="Regulatory factor, effector binding domain"/>
    <property type="match status" value="1"/>
</dbReference>
<dbReference type="RefSeq" id="WP_104711088.1">
    <property type="nucleotide sequence ID" value="NZ_PTRA01000001.1"/>
</dbReference>
<organism evidence="2 3">
    <name type="scientific">Siphonobacter curvatus</name>
    <dbReference type="NCBI Taxonomy" id="2094562"/>
    <lineage>
        <taxon>Bacteria</taxon>
        <taxon>Pseudomonadati</taxon>
        <taxon>Bacteroidota</taxon>
        <taxon>Cytophagia</taxon>
        <taxon>Cytophagales</taxon>
        <taxon>Cytophagaceae</taxon>
        <taxon>Siphonobacter</taxon>
    </lineage>
</organism>
<dbReference type="PANTHER" id="PTHR36444:SF2">
    <property type="entry name" value="TRANSCRIPTIONAL REGULATOR PROTEIN YOBU-RELATED"/>
    <property type="match status" value="1"/>
</dbReference>
<sequence>MNIVTIEPFYFVGLAVRTTNENGQAALDMGTLWKQFLSKNLISQIPNPLDSTLHCLYTDYEQDHTKPYTALLGCKVRSLDHVPEGFVGKTVAGGTYGVFKTAGKLSEGIVYQQWLRIWNTNLNRNYTTDFEVYTTNNPEDEVVAIYIALNDSARTDL</sequence>
<dbReference type="Pfam" id="PF14526">
    <property type="entry name" value="Cass2"/>
    <property type="match status" value="1"/>
</dbReference>
<name>A0A2S7IPH3_9BACT</name>
<dbReference type="InterPro" id="IPR053182">
    <property type="entry name" value="YobU-like_regulator"/>
</dbReference>
<dbReference type="EMBL" id="PTRA01000001">
    <property type="protein sequence ID" value="PQA59528.1"/>
    <property type="molecule type" value="Genomic_DNA"/>
</dbReference>
<protein>
    <submittedName>
        <fullName evidence="2">AraC family transcriptional regulator</fullName>
    </submittedName>
</protein>
<dbReference type="SMART" id="SM00871">
    <property type="entry name" value="AraC_E_bind"/>
    <property type="match status" value="1"/>
</dbReference>